<evidence type="ECO:0000256" key="8">
    <source>
        <dbReference type="ARBA" id="ARBA00022989"/>
    </source>
</evidence>
<dbReference type="CDD" id="cd00082">
    <property type="entry name" value="HisKA"/>
    <property type="match status" value="1"/>
</dbReference>
<dbReference type="SUPFAM" id="SSF158472">
    <property type="entry name" value="HAMP domain-like"/>
    <property type="match status" value="1"/>
</dbReference>
<keyword evidence="8 11" id="KW-1133">Transmembrane helix</keyword>
<keyword evidence="6 11" id="KW-0812">Transmembrane</keyword>
<dbReference type="InterPro" id="IPR003594">
    <property type="entry name" value="HATPase_dom"/>
</dbReference>
<keyword evidence="7 14" id="KW-0418">Kinase</keyword>
<evidence type="ECO:0000256" key="5">
    <source>
        <dbReference type="ARBA" id="ARBA00022679"/>
    </source>
</evidence>
<comment type="caution">
    <text evidence="14">The sequence shown here is derived from an EMBL/GenBank/DDBJ whole genome shotgun (WGS) entry which is preliminary data.</text>
</comment>
<organism evidence="14 15">
    <name type="scientific">Microbacterium algeriense</name>
    <dbReference type="NCBI Taxonomy" id="2615184"/>
    <lineage>
        <taxon>Bacteria</taxon>
        <taxon>Bacillati</taxon>
        <taxon>Actinomycetota</taxon>
        <taxon>Actinomycetes</taxon>
        <taxon>Micrococcales</taxon>
        <taxon>Microbacteriaceae</taxon>
        <taxon>Microbacterium</taxon>
    </lineage>
</organism>
<feature type="transmembrane region" description="Helical" evidence="11">
    <location>
        <begin position="7"/>
        <end position="31"/>
    </location>
</feature>
<evidence type="ECO:0000256" key="3">
    <source>
        <dbReference type="ARBA" id="ARBA00012438"/>
    </source>
</evidence>
<dbReference type="Proteomes" id="UP000478836">
    <property type="component" value="Unassembled WGS sequence"/>
</dbReference>
<dbReference type="InterPro" id="IPR036097">
    <property type="entry name" value="HisK_dim/P_sf"/>
</dbReference>
<dbReference type="PRINTS" id="PR00344">
    <property type="entry name" value="BCTRLSENSOR"/>
</dbReference>
<dbReference type="InterPro" id="IPR036890">
    <property type="entry name" value="HATPase_C_sf"/>
</dbReference>
<feature type="domain" description="HAMP" evidence="13">
    <location>
        <begin position="75"/>
        <end position="128"/>
    </location>
</feature>
<dbReference type="Gene3D" id="1.10.287.130">
    <property type="match status" value="1"/>
</dbReference>
<evidence type="ECO:0000256" key="2">
    <source>
        <dbReference type="ARBA" id="ARBA00004236"/>
    </source>
</evidence>
<evidence type="ECO:0000256" key="4">
    <source>
        <dbReference type="ARBA" id="ARBA00022553"/>
    </source>
</evidence>
<dbReference type="PROSITE" id="PS50885">
    <property type="entry name" value="HAMP"/>
    <property type="match status" value="1"/>
</dbReference>
<evidence type="ECO:0000259" key="13">
    <source>
        <dbReference type="PROSITE" id="PS50885"/>
    </source>
</evidence>
<dbReference type="Pfam" id="PF00512">
    <property type="entry name" value="HisKA"/>
    <property type="match status" value="1"/>
</dbReference>
<protein>
    <recommendedName>
        <fullName evidence="3">histidine kinase</fullName>
        <ecNumber evidence="3">2.7.13.3</ecNumber>
    </recommendedName>
</protein>
<accession>A0ABQ6V3Y2</accession>
<dbReference type="EMBL" id="WAAO01000003">
    <property type="protein sequence ID" value="KAB1862659.1"/>
    <property type="molecule type" value="Genomic_DNA"/>
</dbReference>
<dbReference type="InterPro" id="IPR005467">
    <property type="entry name" value="His_kinase_dom"/>
</dbReference>
<keyword evidence="15" id="KW-1185">Reference proteome</keyword>
<evidence type="ECO:0000256" key="9">
    <source>
        <dbReference type="ARBA" id="ARBA00023012"/>
    </source>
</evidence>
<feature type="transmembrane region" description="Helical" evidence="11">
    <location>
        <begin position="51"/>
        <end position="74"/>
    </location>
</feature>
<dbReference type="InterPro" id="IPR004358">
    <property type="entry name" value="Sig_transdc_His_kin-like_C"/>
</dbReference>
<dbReference type="RefSeq" id="WP_151460086.1">
    <property type="nucleotide sequence ID" value="NZ_WAAO01000003.1"/>
</dbReference>
<dbReference type="SUPFAM" id="SSF55874">
    <property type="entry name" value="ATPase domain of HSP90 chaperone/DNA topoisomerase II/histidine kinase"/>
    <property type="match status" value="1"/>
</dbReference>
<dbReference type="CDD" id="cd06225">
    <property type="entry name" value="HAMP"/>
    <property type="match status" value="1"/>
</dbReference>
<dbReference type="EC" id="2.7.13.3" evidence="3"/>
<dbReference type="PROSITE" id="PS50109">
    <property type="entry name" value="HIS_KIN"/>
    <property type="match status" value="1"/>
</dbReference>
<dbReference type="Pfam" id="PF02518">
    <property type="entry name" value="HATPase_c"/>
    <property type="match status" value="1"/>
</dbReference>
<keyword evidence="10 11" id="KW-0472">Membrane</keyword>
<reference evidence="15" key="1">
    <citation type="submission" date="2019-09" db="EMBL/GenBank/DDBJ databases">
        <title>Whole genome sequencing of Microbacterium maritypicum.</title>
        <authorList>
            <person name="Lenchi N."/>
        </authorList>
    </citation>
    <scope>NUCLEOTIDE SEQUENCE [LARGE SCALE GENOMIC DNA]</scope>
    <source>
        <strain evidence="15">G1</strain>
    </source>
</reference>
<evidence type="ECO:0000256" key="10">
    <source>
        <dbReference type="ARBA" id="ARBA00023136"/>
    </source>
</evidence>
<sequence>MSARLKLTLSYAGVVVVSGVLLLAVVVLYLLRYVPDTVNVFPNRSDLTRAFVPVVTIAMIVLLAIGLGGGWILAGRMLAPLERIGDAARLAAQGSLSHRVALPGPRDEFRDLADVFDSMLEQLEAHVAEQQRFAANASHELRTPLAITQAMLEVARDDPDRDVDALIARLQEVNSRAIGLTEALLLLSKADQRTFRREVLDLSLLAEEAVEVLLPLADRRGVSVEVSGASAPALGSSALLPQLVTNLVVNAIVHNLPSGGSIAVRTHALPHAVALVVENTGDVVPAHRVATLVEPFQRGADRTRDEDHGGAGLGLAIVDRLTQAHGGTLVLTPRAEGGLIVTVWLPHPYPAALS</sequence>
<comment type="subcellular location">
    <subcellularLocation>
        <location evidence="2">Cell membrane</location>
    </subcellularLocation>
</comment>
<dbReference type="Gene3D" id="6.10.340.10">
    <property type="match status" value="1"/>
</dbReference>
<keyword evidence="5" id="KW-0808">Transferase</keyword>
<keyword evidence="4" id="KW-0597">Phosphoprotein</keyword>
<dbReference type="PANTHER" id="PTHR45436">
    <property type="entry name" value="SENSOR HISTIDINE KINASE YKOH"/>
    <property type="match status" value="1"/>
</dbReference>
<feature type="domain" description="Histidine kinase" evidence="12">
    <location>
        <begin position="136"/>
        <end position="349"/>
    </location>
</feature>
<comment type="catalytic activity">
    <reaction evidence="1">
        <text>ATP + protein L-histidine = ADP + protein N-phospho-L-histidine.</text>
        <dbReference type="EC" id="2.7.13.3"/>
    </reaction>
</comment>
<proteinExistence type="predicted"/>
<gene>
    <name evidence="14" type="ORF">F6A08_16800</name>
</gene>
<dbReference type="PANTHER" id="PTHR45436:SF5">
    <property type="entry name" value="SENSOR HISTIDINE KINASE TRCS"/>
    <property type="match status" value="1"/>
</dbReference>
<evidence type="ECO:0000256" key="7">
    <source>
        <dbReference type="ARBA" id="ARBA00022777"/>
    </source>
</evidence>
<dbReference type="SUPFAM" id="SSF47384">
    <property type="entry name" value="Homodimeric domain of signal transducing histidine kinase"/>
    <property type="match status" value="1"/>
</dbReference>
<name>A0ABQ6V3Y2_9MICO</name>
<dbReference type="InterPro" id="IPR050428">
    <property type="entry name" value="TCS_sensor_his_kinase"/>
</dbReference>
<dbReference type="CDD" id="cd00075">
    <property type="entry name" value="HATPase"/>
    <property type="match status" value="1"/>
</dbReference>
<dbReference type="Gene3D" id="3.30.565.10">
    <property type="entry name" value="Histidine kinase-like ATPase, C-terminal domain"/>
    <property type="match status" value="1"/>
</dbReference>
<dbReference type="InterPro" id="IPR003660">
    <property type="entry name" value="HAMP_dom"/>
</dbReference>
<dbReference type="SMART" id="SM00304">
    <property type="entry name" value="HAMP"/>
    <property type="match status" value="1"/>
</dbReference>
<dbReference type="GeneID" id="77478127"/>
<evidence type="ECO:0000256" key="6">
    <source>
        <dbReference type="ARBA" id="ARBA00022692"/>
    </source>
</evidence>
<dbReference type="InterPro" id="IPR003661">
    <property type="entry name" value="HisK_dim/P_dom"/>
</dbReference>
<evidence type="ECO:0000259" key="12">
    <source>
        <dbReference type="PROSITE" id="PS50109"/>
    </source>
</evidence>
<dbReference type="SMART" id="SM00388">
    <property type="entry name" value="HisKA"/>
    <property type="match status" value="1"/>
</dbReference>
<evidence type="ECO:0000313" key="14">
    <source>
        <dbReference type="EMBL" id="KAB1862659.1"/>
    </source>
</evidence>
<evidence type="ECO:0000313" key="15">
    <source>
        <dbReference type="Proteomes" id="UP000478836"/>
    </source>
</evidence>
<evidence type="ECO:0000256" key="11">
    <source>
        <dbReference type="SAM" id="Phobius"/>
    </source>
</evidence>
<keyword evidence="9" id="KW-0902">Two-component regulatory system</keyword>
<evidence type="ECO:0000256" key="1">
    <source>
        <dbReference type="ARBA" id="ARBA00000085"/>
    </source>
</evidence>
<dbReference type="GO" id="GO:0016301">
    <property type="term" value="F:kinase activity"/>
    <property type="evidence" value="ECO:0007669"/>
    <property type="project" value="UniProtKB-KW"/>
</dbReference>
<dbReference type="SMART" id="SM00387">
    <property type="entry name" value="HATPase_c"/>
    <property type="match status" value="1"/>
</dbReference>
<dbReference type="Pfam" id="PF00672">
    <property type="entry name" value="HAMP"/>
    <property type="match status" value="1"/>
</dbReference>